<organism evidence="5 6">
    <name type="scientific">Cercospora zeae-maydis SCOH1-5</name>
    <dbReference type="NCBI Taxonomy" id="717836"/>
    <lineage>
        <taxon>Eukaryota</taxon>
        <taxon>Fungi</taxon>
        <taxon>Dikarya</taxon>
        <taxon>Ascomycota</taxon>
        <taxon>Pezizomycotina</taxon>
        <taxon>Dothideomycetes</taxon>
        <taxon>Dothideomycetidae</taxon>
        <taxon>Mycosphaerellales</taxon>
        <taxon>Mycosphaerellaceae</taxon>
        <taxon>Cercospora</taxon>
    </lineage>
</organism>
<dbReference type="Pfam" id="PF03915">
    <property type="entry name" value="AIP3"/>
    <property type="match status" value="1"/>
</dbReference>
<accession>A0A6A6F545</accession>
<evidence type="ECO:0000256" key="3">
    <source>
        <dbReference type="SAM" id="MobiDB-lite"/>
    </source>
</evidence>
<feature type="region of interest" description="Disordered" evidence="3">
    <location>
        <begin position="1"/>
        <end position="44"/>
    </location>
</feature>
<feature type="region of interest" description="Disordered" evidence="3">
    <location>
        <begin position="151"/>
        <end position="321"/>
    </location>
</feature>
<dbReference type="GO" id="GO:0005737">
    <property type="term" value="C:cytoplasm"/>
    <property type="evidence" value="ECO:0007669"/>
    <property type="project" value="TreeGrafter"/>
</dbReference>
<dbReference type="InterPro" id="IPR051825">
    <property type="entry name" value="SRCIN1"/>
</dbReference>
<dbReference type="AlphaFoldDB" id="A0A6A6F545"/>
<evidence type="ECO:0000259" key="4">
    <source>
        <dbReference type="SMART" id="SM00806"/>
    </source>
</evidence>
<keyword evidence="6" id="KW-1185">Reference proteome</keyword>
<evidence type="ECO:0000256" key="1">
    <source>
        <dbReference type="ARBA" id="ARBA00023054"/>
    </source>
</evidence>
<evidence type="ECO:0000313" key="5">
    <source>
        <dbReference type="EMBL" id="KAF2209035.1"/>
    </source>
</evidence>
<feature type="region of interest" description="Disordered" evidence="3">
    <location>
        <begin position="365"/>
        <end position="417"/>
    </location>
</feature>
<feature type="region of interest" description="Disordered" evidence="3">
    <location>
        <begin position="1072"/>
        <end position="1147"/>
    </location>
</feature>
<feature type="coiled-coil region" evidence="2">
    <location>
        <begin position="807"/>
        <end position="834"/>
    </location>
</feature>
<dbReference type="InterPro" id="IPR056279">
    <property type="entry name" value="Aip3p_Bud6_N"/>
</dbReference>
<dbReference type="OrthoDB" id="783096at2759"/>
<feature type="compositionally biased region" description="Polar residues" evidence="3">
    <location>
        <begin position="196"/>
        <end position="206"/>
    </location>
</feature>
<feature type="region of interest" description="Disordered" evidence="3">
    <location>
        <begin position="963"/>
        <end position="1017"/>
    </location>
</feature>
<dbReference type="EMBL" id="ML992689">
    <property type="protein sequence ID" value="KAF2209035.1"/>
    <property type="molecule type" value="Genomic_DNA"/>
</dbReference>
<reference evidence="5" key="1">
    <citation type="journal article" date="2020" name="Stud. Mycol.">
        <title>101 Dothideomycetes genomes: a test case for predicting lifestyles and emergence of pathogens.</title>
        <authorList>
            <person name="Haridas S."/>
            <person name="Albert R."/>
            <person name="Binder M."/>
            <person name="Bloem J."/>
            <person name="Labutti K."/>
            <person name="Salamov A."/>
            <person name="Andreopoulos B."/>
            <person name="Baker S."/>
            <person name="Barry K."/>
            <person name="Bills G."/>
            <person name="Bluhm B."/>
            <person name="Cannon C."/>
            <person name="Castanera R."/>
            <person name="Culley D."/>
            <person name="Daum C."/>
            <person name="Ezra D."/>
            <person name="Gonzalez J."/>
            <person name="Henrissat B."/>
            <person name="Kuo A."/>
            <person name="Liang C."/>
            <person name="Lipzen A."/>
            <person name="Lutzoni F."/>
            <person name="Magnuson J."/>
            <person name="Mondo S."/>
            <person name="Nolan M."/>
            <person name="Ohm R."/>
            <person name="Pangilinan J."/>
            <person name="Park H.-J."/>
            <person name="Ramirez L."/>
            <person name="Alfaro M."/>
            <person name="Sun H."/>
            <person name="Tritt A."/>
            <person name="Yoshinaga Y."/>
            <person name="Zwiers L.-H."/>
            <person name="Turgeon B."/>
            <person name="Goodwin S."/>
            <person name="Spatafora J."/>
            <person name="Crous P."/>
            <person name="Grigoriev I."/>
        </authorList>
    </citation>
    <scope>NUCLEOTIDE SEQUENCE</scope>
    <source>
        <strain evidence="5">SCOH1-5</strain>
    </source>
</reference>
<dbReference type="SMART" id="SM00806">
    <property type="entry name" value="AIP3"/>
    <property type="match status" value="1"/>
</dbReference>
<dbReference type="InterPro" id="IPR022782">
    <property type="entry name" value="AIP3-like_C"/>
</dbReference>
<protein>
    <recommendedName>
        <fullName evidence="4">Actin interacting protein 3 C-terminal domain-containing protein</fullName>
    </recommendedName>
</protein>
<proteinExistence type="predicted"/>
<feature type="domain" description="Actin interacting protein 3 C-terminal" evidence="4">
    <location>
        <begin position="505"/>
        <end position="941"/>
    </location>
</feature>
<dbReference type="GO" id="GO:0005519">
    <property type="term" value="F:cytoskeletal regulatory protein binding"/>
    <property type="evidence" value="ECO:0007669"/>
    <property type="project" value="InterPro"/>
</dbReference>
<dbReference type="GO" id="GO:0030010">
    <property type="term" value="P:establishment of cell polarity"/>
    <property type="evidence" value="ECO:0007669"/>
    <property type="project" value="TreeGrafter"/>
</dbReference>
<dbReference type="Gene3D" id="1.20.58.1540">
    <property type="entry name" value="Actin interacting protein 3, C-terminal domain"/>
    <property type="match status" value="1"/>
</dbReference>
<dbReference type="InterPro" id="IPR005613">
    <property type="entry name" value="AIP3_C"/>
</dbReference>
<dbReference type="GO" id="GO:0051286">
    <property type="term" value="C:cell tip"/>
    <property type="evidence" value="ECO:0007669"/>
    <property type="project" value="TreeGrafter"/>
</dbReference>
<dbReference type="Proteomes" id="UP000799539">
    <property type="component" value="Unassembled WGS sequence"/>
</dbReference>
<sequence length="1147" mass="126081">MNGSQPTAAMPAGPEDGANGQRGSGGSTRSVGSSRSRQNPQQQLSTIEKSVTHLLVATKQLLETLTMWSTGRATEGEVSDVYVRLGYEFNIACRAFNAIGVDTSDLGPVPDLLRTILEETLSQDASQQSLEKYLPRIRDIIINLLHGLKKKQQRLRQRGTREGGESSSRPPRQGSTASNVSSGTTLTEQLEDVPTRYSSGKTTGPRQGSGELSGPDLPPRTTSAAGGQRSPQRYALSPQNSLRHRPNEQDARSTASGSSLSSDTMQNMPVIAPYPENDTTPTNNTAEREVSPEPPRPPPKANDALSALQRGGELERRASRRFSAYQIQKHLGTSINGIPAIPPAQNSPIPNRGRDVRESLNAVRSRGSFMHSRVKSRSQRTQFDSSPNREIDVRRISEESTSQLQEDLAPPSKPFADEFNDEILKTPEDKLGPGFPPDVEKPSATLNGPIDEPFAPNGDYIAPSRAPMIKRPQRESIRQGREYTPPASQYVPEGSPQPGVPLTLFLQYKSKIKKFMLSDGGDLSLARLQLAFIEKFAWNTHNNGVDLPEIYIQDPISGVRHELEDLNDVKERSVLVLNVEVLDEVKRHFDDGLGSVRRIVEDIKSSVDEQASSIQRVSDRQQETAKEIASIAAAAPPAPVASASSVTIAGSKDMTGQLKEVQSLRRDLAVVRQTYNSFVQDMQASMNTVRTKATQIKKAAADTAIPEMDNNTGRSYVNNGKKSLSADSEKIVNKVDDLQDLVEDLRKDVVSRGVRPLPRQLEAVSKDISIATSDLKKLQEFLRREKPVWTKIWEKELQVVCDDRDLLTMQEELAADLEDDLEKASQTFALVEEATRQQNLQNPDATAATGVRSTSRTLALKPIADPHEAKDSVLGEVRALQPNHESRLEAIERAEKARQRELENRKGGEFQRELGTFVEEGKLKKTGGHEEVERLRKVREEQARQEASRMMEERRRIIAEKQEAEAAAAEAAANGEAEPAPEADTEAADATNSLETPAEDKDAVSDGEGAAGHDDASSAFTATISSLCTARQQLHYQYEEPTIASLLRAKEQQRQQQQQQQQQHHLVIDATSCPNREPSSSPSPMTSTSTSSVRIRRKKIPTQQRRNSSSPSSSSLSPGKRSPSSSFSSSCWPSSGRRNSLRLHVAD</sequence>
<feature type="compositionally biased region" description="Basic and acidic residues" evidence="3">
    <location>
        <begin position="387"/>
        <end position="398"/>
    </location>
</feature>
<evidence type="ECO:0000256" key="2">
    <source>
        <dbReference type="SAM" id="Coils"/>
    </source>
</evidence>
<evidence type="ECO:0000313" key="6">
    <source>
        <dbReference type="Proteomes" id="UP000799539"/>
    </source>
</evidence>
<name>A0A6A6F545_9PEZI</name>
<feature type="compositionally biased region" description="Low complexity" evidence="3">
    <location>
        <begin position="253"/>
        <end position="262"/>
    </location>
</feature>
<feature type="compositionally biased region" description="Polar residues" evidence="3">
    <location>
        <begin position="220"/>
        <end position="241"/>
    </location>
</feature>
<feature type="compositionally biased region" description="Low complexity" evidence="3">
    <location>
        <begin position="965"/>
        <end position="978"/>
    </location>
</feature>
<feature type="compositionally biased region" description="Polar residues" evidence="3">
    <location>
        <begin position="165"/>
        <end position="188"/>
    </location>
</feature>
<feature type="compositionally biased region" description="Low complexity" evidence="3">
    <location>
        <begin position="1108"/>
        <end position="1135"/>
    </location>
</feature>
<feature type="compositionally biased region" description="Low complexity" evidence="3">
    <location>
        <begin position="27"/>
        <end position="37"/>
    </location>
</feature>
<feature type="compositionally biased region" description="Low complexity" evidence="3">
    <location>
        <begin position="1078"/>
        <end position="1092"/>
    </location>
</feature>
<dbReference type="PANTHER" id="PTHR22741:SF10">
    <property type="entry name" value="COILED-COIL DOMAIN-CONTAINING PROTEIN CG32809"/>
    <property type="match status" value="1"/>
</dbReference>
<dbReference type="PANTHER" id="PTHR22741">
    <property type="entry name" value="P140CAP/SNIP-RELATED"/>
    <property type="match status" value="1"/>
</dbReference>
<dbReference type="Pfam" id="PF23153">
    <property type="entry name" value="Aip3p_Bud6_N"/>
    <property type="match status" value="1"/>
</dbReference>
<gene>
    <name evidence="5" type="ORF">CERZMDRAFT_114178</name>
</gene>
<keyword evidence="1 2" id="KW-0175">Coiled coil</keyword>